<dbReference type="Gene3D" id="4.10.800.10">
    <property type="entry name" value="Thyroglobulin type-1"/>
    <property type="match status" value="1"/>
</dbReference>
<name>A0ABN7SGG9_OIKDI</name>
<dbReference type="SMART" id="SM00211">
    <property type="entry name" value="TY"/>
    <property type="match status" value="2"/>
</dbReference>
<evidence type="ECO:0000313" key="9">
    <source>
        <dbReference type="Proteomes" id="UP001158576"/>
    </source>
</evidence>
<feature type="disulfide bond" evidence="5">
    <location>
        <begin position="440"/>
        <end position="447"/>
    </location>
</feature>
<keyword evidence="9" id="KW-1185">Reference proteome</keyword>
<feature type="coiled-coil region" evidence="6">
    <location>
        <begin position="73"/>
        <end position="121"/>
    </location>
</feature>
<dbReference type="InterPro" id="IPR000716">
    <property type="entry name" value="Thyroglobulin_1"/>
</dbReference>
<feature type="coiled-coil region" evidence="6">
    <location>
        <begin position="153"/>
        <end position="250"/>
    </location>
</feature>
<evidence type="ECO:0000256" key="4">
    <source>
        <dbReference type="ARBA" id="ARBA00023157"/>
    </source>
</evidence>
<dbReference type="Proteomes" id="UP001158576">
    <property type="component" value="Chromosome XSR"/>
</dbReference>
<evidence type="ECO:0000256" key="5">
    <source>
        <dbReference type="PROSITE-ProRule" id="PRU00500"/>
    </source>
</evidence>
<dbReference type="PANTHER" id="PTHR12352:SF3">
    <property type="entry name" value="NIDOGEN-2"/>
    <property type="match status" value="1"/>
</dbReference>
<dbReference type="InterPro" id="IPR051950">
    <property type="entry name" value="Dev_reg/Prot_inhib"/>
</dbReference>
<dbReference type="PROSITE" id="PS00484">
    <property type="entry name" value="THYROGLOBULIN_1_1"/>
    <property type="match status" value="1"/>
</dbReference>
<evidence type="ECO:0000259" key="7">
    <source>
        <dbReference type="PROSITE" id="PS51162"/>
    </source>
</evidence>
<evidence type="ECO:0000256" key="3">
    <source>
        <dbReference type="ARBA" id="ARBA00022737"/>
    </source>
</evidence>
<proteinExistence type="predicted"/>
<evidence type="ECO:0000256" key="6">
    <source>
        <dbReference type="SAM" id="Coils"/>
    </source>
</evidence>
<feature type="domain" description="Thyroglobulin type-1" evidence="7">
    <location>
        <begin position="393"/>
        <end position="475"/>
    </location>
</feature>
<organism evidence="8 9">
    <name type="scientific">Oikopleura dioica</name>
    <name type="common">Tunicate</name>
    <dbReference type="NCBI Taxonomy" id="34765"/>
    <lineage>
        <taxon>Eukaryota</taxon>
        <taxon>Metazoa</taxon>
        <taxon>Chordata</taxon>
        <taxon>Tunicata</taxon>
        <taxon>Appendicularia</taxon>
        <taxon>Copelata</taxon>
        <taxon>Oikopleuridae</taxon>
        <taxon>Oikopleura</taxon>
    </lineage>
</organism>
<gene>
    <name evidence="8" type="ORF">OKIOD_LOCUS8111</name>
</gene>
<comment type="caution">
    <text evidence="5">Lacks conserved residue(s) required for the propagation of feature annotation.</text>
</comment>
<sequence length="797" mass="87125">MESREIKPDAATIVKLEIVSEQEECPTTQGMNLEQKMAISSFLLDESNREKHTTEKKQEELSEGDPQKILLECETLRKTVDAKNAELRSNENQLLELKGQTVALKAHIAKLEEDKKVLEENCSDNSLSKMILGTLQPIIKELECKVKRVLAISGKYREENKELREELAQDTTKAEMKKMKKMFQTKIKHLNERLEEEMHARQSAVEAQKKLQAEMDIELQKSKEGKFRLRKIAQQNVLALKKQLDKEKAKAGDITISSSVTMVADSNQLDRLAVPRKRPLEVLSTNESKKSKCTEWLGSPQTLARTCGTETIGIDPTLTKCQANAQTDKNVKCTESGLFEKTQCSVLNSVMQIHICRCVDEISGEDIPLTEKPVIDDSEDSEDEMEQQPAVTPKNCLRIKEEALVFNKKVSDAGPFASSFADLKFVPSCNGDGSYKALQCDEKAKSCWCADAMGVEVHGTRKATGGVFKSAPPDCSAQAQVMKEFVNTPPCERIKSQGMQQNLACDRKGYFEEVQVRTDESGNEVKYCVDPETGYPRENYNFNLATRECLYRPPKAAVGPTRSPAEFMAMLGIEDDSSFAQTASEAPAAPAAVASPMDNLRQQLLSKYGLDGGASGVAASGATNTQDMIRNLVMQKLTGGSAGSDAGSSPLAGLAQQMLAQSSGGASSGGSSIQQMLAQKILGNQAQEASQPQMMGGMTADNVQGMYRKLLMQKLAGENSAAPNDLANQVAQYSAQAGTSGLLSNPLYQQLLNKDVRLSQLAQAFNPSQTGSSVADLLSPEQNAKAKQMMQLINQLG</sequence>
<keyword evidence="4 5" id="KW-1015">Disulfide bond</keyword>
<dbReference type="CDD" id="cd00191">
    <property type="entry name" value="TY"/>
    <property type="match status" value="1"/>
</dbReference>
<evidence type="ECO:0000256" key="2">
    <source>
        <dbReference type="ARBA" id="ARBA00022525"/>
    </source>
</evidence>
<dbReference type="Pfam" id="PF00086">
    <property type="entry name" value="Thyroglobulin_1"/>
    <property type="match status" value="1"/>
</dbReference>
<accession>A0ABN7SGG9</accession>
<reference evidence="8 9" key="1">
    <citation type="submission" date="2021-04" db="EMBL/GenBank/DDBJ databases">
        <authorList>
            <person name="Bliznina A."/>
        </authorList>
    </citation>
    <scope>NUCLEOTIDE SEQUENCE [LARGE SCALE GENOMIC DNA]</scope>
</reference>
<keyword evidence="6" id="KW-0175">Coiled coil</keyword>
<keyword evidence="3" id="KW-0677">Repeat</keyword>
<dbReference type="SUPFAM" id="SSF57610">
    <property type="entry name" value="Thyroglobulin type-1 domain"/>
    <property type="match status" value="3"/>
</dbReference>
<evidence type="ECO:0000256" key="1">
    <source>
        <dbReference type="ARBA" id="ARBA00004613"/>
    </source>
</evidence>
<comment type="subcellular location">
    <subcellularLocation>
        <location evidence="1">Secreted</location>
    </subcellularLocation>
</comment>
<dbReference type="InterPro" id="IPR036857">
    <property type="entry name" value="Thyroglobulin_1_sf"/>
</dbReference>
<dbReference type="EMBL" id="OU015569">
    <property type="protein sequence ID" value="CAG5099498.1"/>
    <property type="molecule type" value="Genomic_DNA"/>
</dbReference>
<evidence type="ECO:0000313" key="8">
    <source>
        <dbReference type="EMBL" id="CAG5099498.1"/>
    </source>
</evidence>
<keyword evidence="2" id="KW-0964">Secreted</keyword>
<dbReference type="PANTHER" id="PTHR12352">
    <property type="entry name" value="SECRETED MODULAR CALCIUM-BINDING PROTEIN"/>
    <property type="match status" value="1"/>
</dbReference>
<dbReference type="PROSITE" id="PS51162">
    <property type="entry name" value="THYROGLOBULIN_1_2"/>
    <property type="match status" value="1"/>
</dbReference>
<protein>
    <submittedName>
        <fullName evidence="8">Oidioi.mRNA.OKI2018_I69.XSR.g16553.t1.cds</fullName>
    </submittedName>
</protein>